<reference evidence="2" key="1">
    <citation type="journal article" date="2023" name="Science">
        <title>Genome structures resolve the early diversification of teleost fishes.</title>
        <authorList>
            <person name="Parey E."/>
            <person name="Louis A."/>
            <person name="Montfort J."/>
            <person name="Bouchez O."/>
            <person name="Roques C."/>
            <person name="Iampietro C."/>
            <person name="Lluch J."/>
            <person name="Castinel A."/>
            <person name="Donnadieu C."/>
            <person name="Desvignes T."/>
            <person name="Floi Bucao C."/>
            <person name="Jouanno E."/>
            <person name="Wen M."/>
            <person name="Mejri S."/>
            <person name="Dirks R."/>
            <person name="Jansen H."/>
            <person name="Henkel C."/>
            <person name="Chen W.J."/>
            <person name="Zahm M."/>
            <person name="Cabau C."/>
            <person name="Klopp C."/>
            <person name="Thompson A.W."/>
            <person name="Robinson-Rechavi M."/>
            <person name="Braasch I."/>
            <person name="Lecointre G."/>
            <person name="Bobe J."/>
            <person name="Postlethwait J.H."/>
            <person name="Berthelot C."/>
            <person name="Roest Crollius H."/>
            <person name="Guiguen Y."/>
        </authorList>
    </citation>
    <scope>NUCLEOTIDE SEQUENCE</scope>
    <source>
        <strain evidence="2">WJC10195</strain>
    </source>
</reference>
<comment type="caution">
    <text evidence="2">The sequence shown here is derived from an EMBL/GenBank/DDBJ whole genome shotgun (WGS) entry which is preliminary data.</text>
</comment>
<feature type="region of interest" description="Disordered" evidence="1">
    <location>
        <begin position="61"/>
        <end position="81"/>
    </location>
</feature>
<name>A0A9Q1ERL8_SYNKA</name>
<feature type="region of interest" description="Disordered" evidence="1">
    <location>
        <begin position="1"/>
        <end position="26"/>
    </location>
</feature>
<protein>
    <submittedName>
        <fullName evidence="2">Uncharacterized protein</fullName>
    </submittedName>
</protein>
<evidence type="ECO:0000256" key="1">
    <source>
        <dbReference type="SAM" id="MobiDB-lite"/>
    </source>
</evidence>
<sequence length="97" mass="10206">MYSAGPSEPHHVSGSPPDKRGTERPLYEASVVSGKVEPRGRFSEVLIPRTGVQALKGDANLQSSSNAASSDGCGPGQSWLRPPLSPRALLHGGFKKI</sequence>
<dbReference type="EMBL" id="JAINUF010000013">
    <property type="protein sequence ID" value="KAJ8343748.1"/>
    <property type="molecule type" value="Genomic_DNA"/>
</dbReference>
<evidence type="ECO:0000313" key="2">
    <source>
        <dbReference type="EMBL" id="KAJ8343748.1"/>
    </source>
</evidence>
<gene>
    <name evidence="2" type="ORF">SKAU_G00310770</name>
</gene>
<feature type="compositionally biased region" description="Basic and acidic residues" evidence="1">
    <location>
        <begin position="17"/>
        <end position="26"/>
    </location>
</feature>
<accession>A0A9Q1ERL8</accession>
<proteinExistence type="predicted"/>
<dbReference type="Proteomes" id="UP001152622">
    <property type="component" value="Chromosome 13"/>
</dbReference>
<evidence type="ECO:0000313" key="3">
    <source>
        <dbReference type="Proteomes" id="UP001152622"/>
    </source>
</evidence>
<organism evidence="2 3">
    <name type="scientific">Synaphobranchus kaupii</name>
    <name type="common">Kaup's arrowtooth eel</name>
    <dbReference type="NCBI Taxonomy" id="118154"/>
    <lineage>
        <taxon>Eukaryota</taxon>
        <taxon>Metazoa</taxon>
        <taxon>Chordata</taxon>
        <taxon>Craniata</taxon>
        <taxon>Vertebrata</taxon>
        <taxon>Euteleostomi</taxon>
        <taxon>Actinopterygii</taxon>
        <taxon>Neopterygii</taxon>
        <taxon>Teleostei</taxon>
        <taxon>Anguilliformes</taxon>
        <taxon>Synaphobranchidae</taxon>
        <taxon>Synaphobranchus</taxon>
    </lineage>
</organism>
<keyword evidence="3" id="KW-1185">Reference proteome</keyword>
<dbReference type="AlphaFoldDB" id="A0A9Q1ERL8"/>